<evidence type="ECO:0000256" key="4">
    <source>
        <dbReference type="ARBA" id="ARBA00022692"/>
    </source>
</evidence>
<dbReference type="Pfam" id="PF00535">
    <property type="entry name" value="Glycos_transf_2"/>
    <property type="match status" value="1"/>
</dbReference>
<dbReference type="AlphaFoldDB" id="A0A315ZBV3"/>
<accession>A0A315ZBV3</accession>
<dbReference type="Gene3D" id="3.90.550.10">
    <property type="entry name" value="Spore Coat Polysaccharide Biosynthesis Protein SpsA, Chain A"/>
    <property type="match status" value="1"/>
</dbReference>
<protein>
    <submittedName>
        <fullName evidence="10">Glycosyltransferase involved in cell wall biosynthesis</fullName>
    </submittedName>
</protein>
<keyword evidence="1" id="KW-1003">Cell membrane</keyword>
<dbReference type="SUPFAM" id="SSF53448">
    <property type="entry name" value="Nucleotide-diphospho-sugar transferases"/>
    <property type="match status" value="1"/>
</dbReference>
<evidence type="ECO:0000256" key="2">
    <source>
        <dbReference type="ARBA" id="ARBA00022676"/>
    </source>
</evidence>
<gene>
    <name evidence="10" type="ORF">BC781_103520</name>
</gene>
<organism evidence="10 11">
    <name type="scientific">Sediminitomix flava</name>
    <dbReference type="NCBI Taxonomy" id="379075"/>
    <lineage>
        <taxon>Bacteria</taxon>
        <taxon>Pseudomonadati</taxon>
        <taxon>Bacteroidota</taxon>
        <taxon>Cytophagia</taxon>
        <taxon>Cytophagales</taxon>
        <taxon>Flammeovirgaceae</taxon>
        <taxon>Sediminitomix</taxon>
    </lineage>
</organism>
<keyword evidence="2" id="KW-0328">Glycosyltransferase</keyword>
<evidence type="ECO:0000256" key="3">
    <source>
        <dbReference type="ARBA" id="ARBA00022679"/>
    </source>
</evidence>
<name>A0A315ZBV3_SEDFL</name>
<dbReference type="RefSeq" id="WP_109619071.1">
    <property type="nucleotide sequence ID" value="NZ_QGDO01000003.1"/>
</dbReference>
<evidence type="ECO:0000256" key="6">
    <source>
        <dbReference type="ARBA" id="ARBA00022989"/>
    </source>
</evidence>
<dbReference type="InterPro" id="IPR001173">
    <property type="entry name" value="Glyco_trans_2-like"/>
</dbReference>
<evidence type="ECO:0000313" key="11">
    <source>
        <dbReference type="Proteomes" id="UP000245535"/>
    </source>
</evidence>
<keyword evidence="4 8" id="KW-0812">Transmembrane</keyword>
<feature type="transmembrane region" description="Helical" evidence="8">
    <location>
        <begin position="233"/>
        <end position="254"/>
    </location>
</feature>
<dbReference type="CDD" id="cd04187">
    <property type="entry name" value="DPM1_like_bac"/>
    <property type="match status" value="1"/>
</dbReference>
<dbReference type="GO" id="GO:0005886">
    <property type="term" value="C:plasma membrane"/>
    <property type="evidence" value="ECO:0007669"/>
    <property type="project" value="TreeGrafter"/>
</dbReference>
<dbReference type="PANTHER" id="PTHR48090:SF3">
    <property type="entry name" value="UNDECAPRENYL-PHOSPHATE 4-DEOXY-4-FORMAMIDO-L-ARABINOSE TRANSFERASE"/>
    <property type="match status" value="1"/>
</dbReference>
<keyword evidence="7 8" id="KW-0472">Membrane</keyword>
<dbReference type="GO" id="GO:0016757">
    <property type="term" value="F:glycosyltransferase activity"/>
    <property type="evidence" value="ECO:0007669"/>
    <property type="project" value="UniProtKB-KW"/>
</dbReference>
<evidence type="ECO:0000256" key="7">
    <source>
        <dbReference type="ARBA" id="ARBA00023136"/>
    </source>
</evidence>
<evidence type="ECO:0000259" key="9">
    <source>
        <dbReference type="Pfam" id="PF00535"/>
    </source>
</evidence>
<keyword evidence="5" id="KW-0448">Lipopolysaccharide biosynthesis</keyword>
<evidence type="ECO:0000256" key="1">
    <source>
        <dbReference type="ARBA" id="ARBA00022475"/>
    </source>
</evidence>
<keyword evidence="11" id="KW-1185">Reference proteome</keyword>
<feature type="domain" description="Glycosyltransferase 2-like" evidence="9">
    <location>
        <begin position="7"/>
        <end position="167"/>
    </location>
</feature>
<dbReference type="GO" id="GO:0009103">
    <property type="term" value="P:lipopolysaccharide biosynthetic process"/>
    <property type="evidence" value="ECO:0007669"/>
    <property type="project" value="UniProtKB-KW"/>
</dbReference>
<dbReference type="InterPro" id="IPR029044">
    <property type="entry name" value="Nucleotide-diphossugar_trans"/>
</dbReference>
<evidence type="ECO:0000256" key="5">
    <source>
        <dbReference type="ARBA" id="ARBA00022985"/>
    </source>
</evidence>
<evidence type="ECO:0000256" key="8">
    <source>
        <dbReference type="SAM" id="Phobius"/>
    </source>
</evidence>
<evidence type="ECO:0000313" key="10">
    <source>
        <dbReference type="EMBL" id="PWJ42268.1"/>
    </source>
</evidence>
<dbReference type="InterPro" id="IPR050256">
    <property type="entry name" value="Glycosyltransferase_2"/>
</dbReference>
<comment type="caution">
    <text evidence="10">The sequence shown here is derived from an EMBL/GenBank/DDBJ whole genome shotgun (WGS) entry which is preliminary data.</text>
</comment>
<sequence length="324" mass="36431">MGKVTLSLVIPVMNERENIAPMIEQVQSALKDYTYELIFVDDGSSDGTVDEIKKYADEKIKVVVFYRNYGQTTAMSAGIHEAVGDYVVTLDGDLQNDPSNIPDMLELLIKEGWDVVAGNRLKRKDKALVRKLPSKIANALIRRMTGIHIKDYGCTLKVFTKDIAKNLGLYGELHRFIPILAHLQGAKITQVDVKHHARIHGNSKYGLNRTFKVLSDLILMVFFQKYFQKPLHLFAPVGILSIFIGLAVNGYLLIEKLMGADIWGRPLLILGVIFLLGGLQMITFGVMAELMMRTYYESQNKQTYSIREVYVGEQRPTTSDALAS</sequence>
<dbReference type="Proteomes" id="UP000245535">
    <property type="component" value="Unassembled WGS sequence"/>
</dbReference>
<proteinExistence type="predicted"/>
<keyword evidence="6 8" id="KW-1133">Transmembrane helix</keyword>
<reference evidence="10 11" key="1">
    <citation type="submission" date="2018-03" db="EMBL/GenBank/DDBJ databases">
        <title>Genomic Encyclopedia of Archaeal and Bacterial Type Strains, Phase II (KMG-II): from individual species to whole genera.</title>
        <authorList>
            <person name="Goeker M."/>
        </authorList>
    </citation>
    <scope>NUCLEOTIDE SEQUENCE [LARGE SCALE GENOMIC DNA]</scope>
    <source>
        <strain evidence="10 11">DSM 28229</strain>
    </source>
</reference>
<dbReference type="OrthoDB" id="9807778at2"/>
<dbReference type="EMBL" id="QGDO01000003">
    <property type="protein sequence ID" value="PWJ42268.1"/>
    <property type="molecule type" value="Genomic_DNA"/>
</dbReference>
<dbReference type="PANTHER" id="PTHR48090">
    <property type="entry name" value="UNDECAPRENYL-PHOSPHATE 4-DEOXY-4-FORMAMIDO-L-ARABINOSE TRANSFERASE-RELATED"/>
    <property type="match status" value="1"/>
</dbReference>
<keyword evidence="3 10" id="KW-0808">Transferase</keyword>
<feature type="transmembrane region" description="Helical" evidence="8">
    <location>
        <begin position="266"/>
        <end position="288"/>
    </location>
</feature>